<dbReference type="EMBL" id="CP107006">
    <property type="protein sequence ID" value="UYQ94917.1"/>
    <property type="molecule type" value="Genomic_DNA"/>
</dbReference>
<dbReference type="InterPro" id="IPR003343">
    <property type="entry name" value="Big_2"/>
</dbReference>
<dbReference type="InterPro" id="IPR015943">
    <property type="entry name" value="WD40/YVTN_repeat-like_dom_sf"/>
</dbReference>
<evidence type="ECO:0000256" key="2">
    <source>
        <dbReference type="SAM" id="SignalP"/>
    </source>
</evidence>
<evidence type="ECO:0000259" key="3">
    <source>
        <dbReference type="SMART" id="SM00635"/>
    </source>
</evidence>
<dbReference type="SUPFAM" id="SSF49785">
    <property type="entry name" value="Galactose-binding domain-like"/>
    <property type="match status" value="1"/>
</dbReference>
<dbReference type="Gene3D" id="2.60.120.430">
    <property type="entry name" value="Galactose-binding lectin"/>
    <property type="match status" value="3"/>
</dbReference>
<dbReference type="Pfam" id="PF18962">
    <property type="entry name" value="Por_Secre_tail"/>
    <property type="match status" value="1"/>
</dbReference>
<feature type="domain" description="BIG2" evidence="3">
    <location>
        <begin position="1221"/>
        <end position="1298"/>
    </location>
</feature>
<evidence type="ECO:0000313" key="4">
    <source>
        <dbReference type="EMBL" id="UYQ94917.1"/>
    </source>
</evidence>
<dbReference type="Pfam" id="PF11721">
    <property type="entry name" value="Malectin"/>
    <property type="match status" value="3"/>
</dbReference>
<evidence type="ECO:0000256" key="1">
    <source>
        <dbReference type="SAM" id="MobiDB-lite"/>
    </source>
</evidence>
<keyword evidence="5" id="KW-1185">Reference proteome</keyword>
<proteinExistence type="predicted"/>
<feature type="domain" description="BIG2" evidence="3">
    <location>
        <begin position="1466"/>
        <end position="1543"/>
    </location>
</feature>
<dbReference type="SUPFAM" id="SSF49373">
    <property type="entry name" value="Invasin/intimin cell-adhesion fragments"/>
    <property type="match status" value="6"/>
</dbReference>
<feature type="domain" description="BIG2" evidence="3">
    <location>
        <begin position="1053"/>
        <end position="1130"/>
    </location>
</feature>
<dbReference type="PANTHER" id="PTHR43739:SF5">
    <property type="entry name" value="EXO-ALPHA-SIALIDASE"/>
    <property type="match status" value="1"/>
</dbReference>
<dbReference type="InterPro" id="IPR021720">
    <property type="entry name" value="Malectin_dom"/>
</dbReference>
<dbReference type="InterPro" id="IPR008964">
    <property type="entry name" value="Invasin/intimin_cell_adhesion"/>
</dbReference>
<feature type="domain" description="BIG2" evidence="3">
    <location>
        <begin position="1137"/>
        <end position="1214"/>
    </location>
</feature>
<dbReference type="NCBIfam" id="TIGR04183">
    <property type="entry name" value="Por_Secre_tail"/>
    <property type="match status" value="1"/>
</dbReference>
<gene>
    <name evidence="4" type="ORF">MKQ68_07400</name>
</gene>
<feature type="domain" description="BIG2" evidence="3">
    <location>
        <begin position="732"/>
        <end position="809"/>
    </location>
</feature>
<dbReference type="Gene3D" id="2.130.10.10">
    <property type="entry name" value="YVTN repeat-like/Quinoprotein amine dehydrogenase"/>
    <property type="match status" value="2"/>
</dbReference>
<dbReference type="Proteomes" id="UP001162741">
    <property type="component" value="Chromosome"/>
</dbReference>
<dbReference type="Pfam" id="PF02368">
    <property type="entry name" value="Big_2"/>
    <property type="match status" value="6"/>
</dbReference>
<feature type="signal peptide" evidence="2">
    <location>
        <begin position="1"/>
        <end position="24"/>
    </location>
</feature>
<feature type="compositionally biased region" description="Basic and acidic residues" evidence="1">
    <location>
        <begin position="336"/>
        <end position="346"/>
    </location>
</feature>
<feature type="chain" id="PRO_5047509180" evidence="2">
    <location>
        <begin position="25"/>
        <end position="1962"/>
    </location>
</feature>
<name>A0ABY6J5M0_9BACT</name>
<dbReference type="SUPFAM" id="SSF110296">
    <property type="entry name" value="Oligoxyloglucan reducing end-specific cellobiohydrolase"/>
    <property type="match status" value="2"/>
</dbReference>
<protein>
    <submittedName>
        <fullName evidence="4">Ig-like domain-containing protein</fullName>
    </submittedName>
</protein>
<dbReference type="PANTHER" id="PTHR43739">
    <property type="entry name" value="XYLOGLUCANASE (EUROFUNG)"/>
    <property type="match status" value="1"/>
</dbReference>
<dbReference type="Gene3D" id="2.60.40.1080">
    <property type="match status" value="6"/>
</dbReference>
<sequence>MKNFLLRLLLPAILAGVPCLSVLAQGYNWSPVRIGGGGRVTSFYAHPKVPNLYFITTDVGTSYKWNNGTQRWDDMLLGSKSPLVYWNWATSQVSANLALDPNDVTGNTLYITVANGAGPSPGAGLNNKGTVWKSTDRGESWTDCGLEIDVKPNSDQTFADRIVVDPQNSNYVWVTTRSHGTWRSNAAGAVGSWTQIATGFTGAGNFIKFDITGGTVNGVTRNMFIGTPTGMYRSTDGGSTFSAMVGGPTATRRASISKDGIMFVTTTPSPTNNGVWKWNGSSWSTVSPDNAREYKYVSVNPDNSNEVIAAAAGTWSSEKMYRSTTGGNAGSWTEMTHTRDNSEAPHSRMSVGNGNIGFKIDMVTFDPFHPGQVWFTDLIDVVQTTNVWAPVVHWKLRVAGLEEIVAGGPLVAPPYGRNLLHSTTGDVGGFDHVSLTEPPATGMSAYFSTGTGANFSGVDVQQTDPDFLVRIGSDGWDGPPIGGYSTNGGVSYTRFTQYPAGSTARGRIAVSANSRTFIWVPMGGKTFMSNNLGASWVTCAGLPDNVLRSGDIYQIWAGQVPVASDKVSGNIFYVYARGKMYVSEDTGRTFSARATGLPDDQGVASNVQVLASPGRSGDVWFSHAAGLYHSVDTGRSFTRINPTDVPSPRWMAIGTADTTAGAPLSVFVLSGATPLMGSHFSVFRSDNLGVSWDKILDPVPSTILTAAADRHGRIFMALSGNGLYVGEPSGGPVTGVNINPPADTLVETDSVKLAVTLEPQYPVNRNYTLTSLNPAVATVDANGWVRAIAAGTTGIVVTTEDGSFRDTTSITVTPFVHVTGVALDTAIYTGLGNNLSVVPIITPADATNKKVTWSSSDSTILRVSSGGIITAVGLGQATLTATSVDGNVSGSTTVNISTVSLAYNMGDTVAIGNFRKDPDFHTWTGEVRTTNAITVAGVANAGPEGMYKSARSGLVVNSPYNLSGLHPGGRYTVRLHFAELASNVSTNRVFHLNINNVRQVTNFNIYSAAGNARYKAVVREFVANASSTGVISVRLEAFTGSTLISGIEAILTPVDSVTLPVTTAFVGINDTLRLTPTVWPLEASNRAVTWTSSNPAVVSVSPSGLLTGTGVGTAVITVITAESSRKDSVLVTADSILVDSVRLSVARDTVSVRNTKQLSATVYPANASDKAVIWSSSDTTIVKVSASGLLTGVAAGTVNITATSRQGGHTATIPVVSVVLPVSQVNLNYTSFTIGAGDTATIRATALPANASNTAIVWSSSDTTVARVNQSGFITAVAAGSVNITAAAQDGNGANAVLPVTVTAIDSCGQILNNGFESGFINWSKPVANSSRITMLPADVRSGTRALQIYGGENNQNAAQNYAGLLRLPGGVPYTLSFYAKVAGSPNPSNPSQFLNPWWSGAGIDLTDSSGAKLSSAQVNIPVATSGYTRYVITGTTPANTFGMGFWISKVGPGYVFIDDVCMTIDVAGVTLNVTDALVKVGGTRQLNAAVMPATASNTSVTWTTEDTAVAQISTSGLITGKAQGTTYVIARSADGLKSDTAAITVAHQLITVNAGGTTTGGFNADHSFTGGLVSPTISASLVNTTGVNDAAPAAVYTQRRYGNHAYRFHGLMPNNAYTVRLHLIESYYTQANKRLFDVRLNNSTVISSIDLYAAGGLNKAIVRDVTGVADSAGVLRVDFVTVKDNAAVAGLELYGNKENFEQVIGINSADTAAHGLAADNSFTWGAASGVTPADTISTKGTVNALPASIYQKRRYGTNFNYNLTGLAPNGSYVLRLHLMEPFSTSVGQRVFDVRVNNVTLLNNLDVFAFGGNKRFKALTRDIPVTADSAGVLYVQFLADVDNAAIAGLQVLQVPGSNNLTLGDEQSMARKPEIVVYESMLKVSPNPVSGNIRFSLGGLSSDQEQLQVTVTNMNGREVYRTRITSAKGTVQHELQNGQLQRGIYILQITGKNFRQTARVVVL</sequence>
<organism evidence="4 5">
    <name type="scientific">Chitinophaga horti</name>
    <dbReference type="NCBI Taxonomy" id="2920382"/>
    <lineage>
        <taxon>Bacteria</taxon>
        <taxon>Pseudomonadati</taxon>
        <taxon>Bacteroidota</taxon>
        <taxon>Chitinophagia</taxon>
        <taxon>Chitinophagales</taxon>
        <taxon>Chitinophagaceae</taxon>
        <taxon>Chitinophaga</taxon>
    </lineage>
</organism>
<dbReference type="InterPro" id="IPR052025">
    <property type="entry name" value="Xyloglucanase_GH74"/>
</dbReference>
<dbReference type="RefSeq" id="WP_264282734.1">
    <property type="nucleotide sequence ID" value="NZ_CP107006.1"/>
</dbReference>
<feature type="domain" description="BIG2" evidence="3">
    <location>
        <begin position="817"/>
        <end position="893"/>
    </location>
</feature>
<evidence type="ECO:0000313" key="5">
    <source>
        <dbReference type="Proteomes" id="UP001162741"/>
    </source>
</evidence>
<dbReference type="InterPro" id="IPR008979">
    <property type="entry name" value="Galactose-bd-like_sf"/>
</dbReference>
<dbReference type="Gene3D" id="2.60.120.260">
    <property type="entry name" value="Galactose-binding domain-like"/>
    <property type="match status" value="1"/>
</dbReference>
<reference evidence="4" key="1">
    <citation type="submission" date="2022-10" db="EMBL/GenBank/DDBJ databases">
        <title>Chitinophaga sp. nov., isolated from soil.</title>
        <authorList>
            <person name="Jeon C.O."/>
        </authorList>
    </citation>
    <scope>NUCLEOTIDE SEQUENCE</scope>
    <source>
        <strain evidence="4">R8</strain>
    </source>
</reference>
<dbReference type="SMART" id="SM00635">
    <property type="entry name" value="BID_2"/>
    <property type="match status" value="6"/>
</dbReference>
<dbReference type="InterPro" id="IPR026444">
    <property type="entry name" value="Secre_tail"/>
</dbReference>
<accession>A0ABY6J5M0</accession>
<keyword evidence="2" id="KW-0732">Signal</keyword>
<feature type="region of interest" description="Disordered" evidence="1">
    <location>
        <begin position="327"/>
        <end position="349"/>
    </location>
</feature>